<evidence type="ECO:0000313" key="3">
    <source>
        <dbReference type="Proteomes" id="UP001153269"/>
    </source>
</evidence>
<dbReference type="AlphaFoldDB" id="A0A9N7UVP3"/>
<reference evidence="2" key="1">
    <citation type="submission" date="2020-03" db="EMBL/GenBank/DDBJ databases">
        <authorList>
            <person name="Weist P."/>
        </authorList>
    </citation>
    <scope>NUCLEOTIDE SEQUENCE</scope>
</reference>
<sequence length="125" mass="13936">MPAHAATLSCPSILSEQRSVAPRTAPRQQELEEEEEEEEAITRSHQKKKKSLSFSSSAEKAQCEADSTSSSSTRAADIPQYNQGLPLPPLRAYSTIYWQRIKDNGTTITGALKTLLHTEKVRFFL</sequence>
<feature type="region of interest" description="Disordered" evidence="1">
    <location>
        <begin position="1"/>
        <end position="87"/>
    </location>
</feature>
<name>A0A9N7UVP3_PLEPL</name>
<keyword evidence="3" id="KW-1185">Reference proteome</keyword>
<dbReference type="Proteomes" id="UP001153269">
    <property type="component" value="Unassembled WGS sequence"/>
</dbReference>
<evidence type="ECO:0000256" key="1">
    <source>
        <dbReference type="SAM" id="MobiDB-lite"/>
    </source>
</evidence>
<accession>A0A9N7UVP3</accession>
<evidence type="ECO:0000313" key="2">
    <source>
        <dbReference type="EMBL" id="CAB1438028.1"/>
    </source>
</evidence>
<gene>
    <name evidence="2" type="ORF">PLEPLA_LOCUS25996</name>
</gene>
<proteinExistence type="predicted"/>
<feature type="compositionally biased region" description="Polar residues" evidence="1">
    <location>
        <begin position="9"/>
        <end position="18"/>
    </location>
</feature>
<organism evidence="2 3">
    <name type="scientific">Pleuronectes platessa</name>
    <name type="common">European plaice</name>
    <dbReference type="NCBI Taxonomy" id="8262"/>
    <lineage>
        <taxon>Eukaryota</taxon>
        <taxon>Metazoa</taxon>
        <taxon>Chordata</taxon>
        <taxon>Craniata</taxon>
        <taxon>Vertebrata</taxon>
        <taxon>Euteleostomi</taxon>
        <taxon>Actinopterygii</taxon>
        <taxon>Neopterygii</taxon>
        <taxon>Teleostei</taxon>
        <taxon>Neoteleostei</taxon>
        <taxon>Acanthomorphata</taxon>
        <taxon>Carangaria</taxon>
        <taxon>Pleuronectiformes</taxon>
        <taxon>Pleuronectoidei</taxon>
        <taxon>Pleuronectidae</taxon>
        <taxon>Pleuronectes</taxon>
    </lineage>
</organism>
<dbReference type="EMBL" id="CADEAL010002101">
    <property type="protein sequence ID" value="CAB1438028.1"/>
    <property type="molecule type" value="Genomic_DNA"/>
</dbReference>
<protein>
    <submittedName>
        <fullName evidence="2">Uncharacterized protein</fullName>
    </submittedName>
</protein>
<comment type="caution">
    <text evidence="2">The sequence shown here is derived from an EMBL/GenBank/DDBJ whole genome shotgun (WGS) entry which is preliminary data.</text>
</comment>